<feature type="chain" id="PRO_5043764067" evidence="1">
    <location>
        <begin position="18"/>
        <end position="70"/>
    </location>
</feature>
<gene>
    <name evidence="2" type="ORF">CEXT_237021</name>
</gene>
<proteinExistence type="predicted"/>
<evidence type="ECO:0000313" key="2">
    <source>
        <dbReference type="EMBL" id="GIY92935.1"/>
    </source>
</evidence>
<dbReference type="InterPro" id="IPR021066">
    <property type="entry name" value="FPI1"/>
</dbReference>
<protein>
    <submittedName>
        <fullName evidence="2">Uncharacterized protein</fullName>
    </submittedName>
</protein>
<dbReference type="Gene3D" id="2.10.80.20">
    <property type="match status" value="1"/>
</dbReference>
<accession>A0AAV4XCV5</accession>
<dbReference type="EMBL" id="BPLR01017603">
    <property type="protein sequence ID" value="GIY92935.1"/>
    <property type="molecule type" value="Genomic_DNA"/>
</dbReference>
<evidence type="ECO:0000313" key="3">
    <source>
        <dbReference type="Proteomes" id="UP001054945"/>
    </source>
</evidence>
<keyword evidence="1" id="KW-0732">Signal</keyword>
<sequence length="70" mass="7468">MIKIILLLFVGVGVASAIVCTKDTCSMVRCDNSKCEEGETRVENGGFCGCCPLCVTFLEEGESCSIPFPL</sequence>
<comment type="caution">
    <text evidence="2">The sequence shown here is derived from an EMBL/GenBank/DDBJ whole genome shotgun (WGS) entry which is preliminary data.</text>
</comment>
<feature type="signal peptide" evidence="1">
    <location>
        <begin position="1"/>
        <end position="17"/>
    </location>
</feature>
<reference evidence="2 3" key="1">
    <citation type="submission" date="2021-06" db="EMBL/GenBank/DDBJ databases">
        <title>Caerostris extrusa draft genome.</title>
        <authorList>
            <person name="Kono N."/>
            <person name="Arakawa K."/>
        </authorList>
    </citation>
    <scope>NUCLEOTIDE SEQUENCE [LARGE SCALE GENOMIC DNA]</scope>
</reference>
<dbReference type="Pfam" id="PF12190">
    <property type="entry name" value="amfpi-1"/>
    <property type="match status" value="1"/>
</dbReference>
<dbReference type="AlphaFoldDB" id="A0AAV4XCV5"/>
<dbReference type="GO" id="GO:0030414">
    <property type="term" value="F:peptidase inhibitor activity"/>
    <property type="evidence" value="ECO:0007669"/>
    <property type="project" value="InterPro"/>
</dbReference>
<keyword evidence="3" id="KW-1185">Reference proteome</keyword>
<dbReference type="Proteomes" id="UP001054945">
    <property type="component" value="Unassembled WGS sequence"/>
</dbReference>
<dbReference type="InterPro" id="IPR053741">
    <property type="entry name" value="Ser_Fungal_Prot_Inhib_sf"/>
</dbReference>
<evidence type="ECO:0000256" key="1">
    <source>
        <dbReference type="SAM" id="SignalP"/>
    </source>
</evidence>
<organism evidence="2 3">
    <name type="scientific">Caerostris extrusa</name>
    <name type="common">Bark spider</name>
    <name type="synonym">Caerostris bankana</name>
    <dbReference type="NCBI Taxonomy" id="172846"/>
    <lineage>
        <taxon>Eukaryota</taxon>
        <taxon>Metazoa</taxon>
        <taxon>Ecdysozoa</taxon>
        <taxon>Arthropoda</taxon>
        <taxon>Chelicerata</taxon>
        <taxon>Arachnida</taxon>
        <taxon>Araneae</taxon>
        <taxon>Araneomorphae</taxon>
        <taxon>Entelegynae</taxon>
        <taxon>Araneoidea</taxon>
        <taxon>Araneidae</taxon>
        <taxon>Caerostris</taxon>
    </lineage>
</organism>
<name>A0AAV4XCV5_CAEEX</name>